<accession>N6YWA3</accession>
<reference evidence="1 2" key="1">
    <citation type="submission" date="2012-09" db="EMBL/GenBank/DDBJ databases">
        <title>Draft Genome Sequences of 6 Strains from Genus Thauera.</title>
        <authorList>
            <person name="Liu B."/>
            <person name="Shapleigh J.P."/>
            <person name="Frostegard A.H."/>
        </authorList>
    </citation>
    <scope>NUCLEOTIDE SEQUENCE [LARGE SCALE GENOMIC DNA]</scope>
    <source>
        <strain evidence="2">47Lol / DSM 12138</strain>
    </source>
</reference>
<dbReference type="AlphaFoldDB" id="N6YWA3"/>
<comment type="caution">
    <text evidence="1">The sequence shown here is derived from an EMBL/GenBank/DDBJ whole genome shotgun (WGS) entry which is preliminary data.</text>
</comment>
<dbReference type="EMBL" id="AMXE01000050">
    <property type="protein sequence ID" value="ENO86707.1"/>
    <property type="molecule type" value="Genomic_DNA"/>
</dbReference>
<dbReference type="eggNOG" id="ENOG5033E0Y">
    <property type="taxonomic scope" value="Bacteria"/>
</dbReference>
<dbReference type="Proteomes" id="UP000013232">
    <property type="component" value="Unassembled WGS sequence"/>
</dbReference>
<organism evidence="1 2">
    <name type="scientific">Thauera linaloolentis (strain DSM 12138 / JCM 21573 / CCUG 41526 / CIP 105981 / IAM 15112 / NBRC 102519 / 47Lol)</name>
    <dbReference type="NCBI Taxonomy" id="1123367"/>
    <lineage>
        <taxon>Bacteria</taxon>
        <taxon>Pseudomonadati</taxon>
        <taxon>Pseudomonadota</taxon>
        <taxon>Betaproteobacteria</taxon>
        <taxon>Rhodocyclales</taxon>
        <taxon>Zoogloeaceae</taxon>
        <taxon>Thauera</taxon>
    </lineage>
</organism>
<proteinExistence type="predicted"/>
<keyword evidence="2" id="KW-1185">Reference proteome</keyword>
<dbReference type="RefSeq" id="WP_004339848.1">
    <property type="nucleotide sequence ID" value="NZ_AMXE01000050.1"/>
</dbReference>
<evidence type="ECO:0000313" key="1">
    <source>
        <dbReference type="EMBL" id="ENO86707.1"/>
    </source>
</evidence>
<protein>
    <submittedName>
        <fullName evidence="1">Uncharacterized protein</fullName>
    </submittedName>
</protein>
<name>N6YWA3_THAL4</name>
<evidence type="ECO:0000313" key="2">
    <source>
        <dbReference type="Proteomes" id="UP000013232"/>
    </source>
</evidence>
<sequence length="191" mass="21113">MHLHPYLASMDTRLVTVLFARADSVYKRLPGTDVFDQARDALTFSGCGSVIAHPPCRGWGRLSHFAKVAPGELDLGLFAVDVVRRCGGVLEHPHASKLWKAAGLPLPGSRDKWGGWTLPVYQGHFGHRAPKATWLYVVGVEPIDVPSMPFDLVLPEGRVALMNVREREATPEPFARFLIDIARRVQVRDAA</sequence>
<gene>
    <name evidence="1" type="ORF">C666_12660</name>
</gene>